<reference evidence="2" key="1">
    <citation type="submission" date="2017-09" db="EMBL/GenBank/DDBJ databases">
        <authorList>
            <person name="Varghese N."/>
            <person name="Submissions S."/>
        </authorList>
    </citation>
    <scope>NUCLEOTIDE SEQUENCE [LARGE SCALE GENOMIC DNA]</scope>
    <source>
        <strain evidence="2">DSM 2913</strain>
    </source>
</reference>
<dbReference type="EMBL" id="OBEN01000001">
    <property type="protein sequence ID" value="SNZ12196.1"/>
    <property type="molecule type" value="Genomic_DNA"/>
</dbReference>
<name>A0A285NWC3_9AQUI</name>
<protein>
    <recommendedName>
        <fullName evidence="3">Dephospho-CoA kinase</fullName>
    </recommendedName>
</protein>
<keyword evidence="2" id="KW-1185">Reference proteome</keyword>
<dbReference type="Proteomes" id="UP000218627">
    <property type="component" value="Unassembled WGS sequence"/>
</dbReference>
<evidence type="ECO:0008006" key="3">
    <source>
        <dbReference type="Google" id="ProtNLM"/>
    </source>
</evidence>
<gene>
    <name evidence="1" type="ORF">SAMN06265353_0477</name>
</gene>
<accession>A0A285NWC3</accession>
<dbReference type="RefSeq" id="WP_096600676.1">
    <property type="nucleotide sequence ID" value="NZ_OBEN01000001.1"/>
</dbReference>
<dbReference type="AlphaFoldDB" id="A0A285NWC3"/>
<proteinExistence type="predicted"/>
<evidence type="ECO:0000313" key="2">
    <source>
        <dbReference type="Proteomes" id="UP000218627"/>
    </source>
</evidence>
<organism evidence="1 2">
    <name type="scientific">Hydrogenobacter hydrogenophilus</name>
    <dbReference type="NCBI Taxonomy" id="35835"/>
    <lineage>
        <taxon>Bacteria</taxon>
        <taxon>Pseudomonadati</taxon>
        <taxon>Aquificota</taxon>
        <taxon>Aquificia</taxon>
        <taxon>Aquificales</taxon>
        <taxon>Aquificaceae</taxon>
        <taxon>Hydrogenobacter</taxon>
    </lineage>
</organism>
<evidence type="ECO:0000313" key="1">
    <source>
        <dbReference type="EMBL" id="SNZ12196.1"/>
    </source>
</evidence>
<dbReference type="OrthoDB" id="15411at2"/>
<sequence>MKNWREYEQKLKELKDYFENSYSTNPDIEVNVILPGEPNFHHEKEIPYVLIRYYINDEHFHERKIELFEYYLDKDIKEVASMITAMIEEFTTEIEQSEYGGG</sequence>